<gene>
    <name evidence="1" type="ORF">SAMN04487940_102278</name>
</gene>
<keyword evidence="2" id="KW-1185">Reference proteome</keyword>
<keyword evidence="1" id="KW-0808">Transferase</keyword>
<dbReference type="AlphaFoldDB" id="A0A975W7M7"/>
<comment type="caution">
    <text evidence="1">The sequence shown here is derived from an EMBL/GenBank/DDBJ whole genome shotgun (WGS) entry which is preliminary data.</text>
</comment>
<reference evidence="1 2" key="1">
    <citation type="submission" date="2016-10" db="EMBL/GenBank/DDBJ databases">
        <authorList>
            <person name="Varghese N."/>
            <person name="Submissions S."/>
        </authorList>
    </citation>
    <scope>NUCLEOTIDE SEQUENCE [LARGE SCALE GENOMIC DNA]</scope>
    <source>
        <strain evidence="1 2">FF3</strain>
    </source>
</reference>
<keyword evidence="1" id="KW-0418">Kinase</keyword>
<organism evidence="1 2">
    <name type="scientific">Marinovum algicola</name>
    <dbReference type="NCBI Taxonomy" id="42444"/>
    <lineage>
        <taxon>Bacteria</taxon>
        <taxon>Pseudomonadati</taxon>
        <taxon>Pseudomonadota</taxon>
        <taxon>Alphaproteobacteria</taxon>
        <taxon>Rhodobacterales</taxon>
        <taxon>Roseobacteraceae</taxon>
        <taxon>Marinovum</taxon>
    </lineage>
</organism>
<evidence type="ECO:0000313" key="2">
    <source>
        <dbReference type="Proteomes" id="UP000182932"/>
    </source>
</evidence>
<dbReference type="Proteomes" id="UP000182932">
    <property type="component" value="Unassembled WGS sequence"/>
</dbReference>
<protein>
    <submittedName>
        <fullName evidence="1">Threonine kinase</fullName>
    </submittedName>
</protein>
<sequence>MSGPEVSVAGHFGEWLQGRIGPEGPVALVTLPCAALRVDTPGPTPPPFSEAQLTAFARALGLCPAGTGSRRQMPVGGGAGASTATLVALARVWGFRGPPEALAAACIAVEGASDPLMFPRPDRLLWASRAGRVLRPLAPPPPCAIVGGFFGAAERTDPDDSDFDDITDLVADWAAATEAGDLRRVAALASTSAARCTARRGPAADPTADLARAQGALGWLRAHTGAARGLIFAPGTVPAGAVQALAEAGFRQRITFPAGGA</sequence>
<proteinExistence type="predicted"/>
<dbReference type="EMBL" id="FNYY01000002">
    <property type="protein sequence ID" value="SEI88247.1"/>
    <property type="molecule type" value="Genomic_DNA"/>
</dbReference>
<accession>A0A975W7M7</accession>
<evidence type="ECO:0000313" key="1">
    <source>
        <dbReference type="EMBL" id="SEI88247.1"/>
    </source>
</evidence>
<dbReference type="RefSeq" id="WP_074835177.1">
    <property type="nucleotide sequence ID" value="NZ_FNYY01000002.1"/>
</dbReference>
<name>A0A975W7M7_9RHOB</name>
<dbReference type="GO" id="GO:0016301">
    <property type="term" value="F:kinase activity"/>
    <property type="evidence" value="ECO:0007669"/>
    <property type="project" value="UniProtKB-KW"/>
</dbReference>
<dbReference type="GeneID" id="80817138"/>